<comment type="similarity">
    <text evidence="1">Belongs to the N-acetylmuramoyl-L-alanine amidase 2 family.</text>
</comment>
<reference evidence="6" key="1">
    <citation type="submission" date="2022-05" db="EMBL/GenBank/DDBJ databases">
        <title>Complete genome sequence of Aeromonas phage JELG-KS1.</title>
        <authorList>
            <person name="Svanberga K."/>
            <person name="Dislers A."/>
            <person name="Kazaks A."/>
            <person name="Zrelovs N."/>
        </authorList>
    </citation>
    <scope>NUCLEOTIDE SEQUENCE</scope>
</reference>
<dbReference type="InterPro" id="IPR002502">
    <property type="entry name" value="Amidase_domain"/>
</dbReference>
<keyword evidence="3" id="KW-0081">Bacteriolytic enzyme</keyword>
<dbReference type="InterPro" id="IPR036505">
    <property type="entry name" value="Amidase/PGRP_sf"/>
</dbReference>
<dbReference type="CDD" id="cd06583">
    <property type="entry name" value="PGRP"/>
    <property type="match status" value="1"/>
</dbReference>
<evidence type="ECO:0000259" key="4">
    <source>
        <dbReference type="SMART" id="SM00644"/>
    </source>
</evidence>
<name>A0A9E7NM18_9CAUD</name>
<evidence type="ECO:0000313" key="6">
    <source>
        <dbReference type="EMBL" id="UTQ78156.1"/>
    </source>
</evidence>
<dbReference type="SMART" id="SM00644">
    <property type="entry name" value="Ami_2"/>
    <property type="match status" value="1"/>
</dbReference>
<dbReference type="GO" id="GO:0042742">
    <property type="term" value="P:defense response to bacterium"/>
    <property type="evidence" value="ECO:0007669"/>
    <property type="project" value="UniProtKB-KW"/>
</dbReference>
<dbReference type="GO" id="GO:0008270">
    <property type="term" value="F:zinc ion binding"/>
    <property type="evidence" value="ECO:0007669"/>
    <property type="project" value="InterPro"/>
</dbReference>
<dbReference type="SUPFAM" id="SSF55846">
    <property type="entry name" value="N-acetylmuramoyl-L-alanine amidase-like"/>
    <property type="match status" value="1"/>
</dbReference>
<keyword evidence="2" id="KW-0929">Antimicrobial</keyword>
<dbReference type="InterPro" id="IPR006619">
    <property type="entry name" value="PGRP_domain_met/bac"/>
</dbReference>
<dbReference type="GO" id="GO:0001897">
    <property type="term" value="P:symbiont-mediated cytolysis of host cell"/>
    <property type="evidence" value="ECO:0007669"/>
    <property type="project" value="UniProtKB-ARBA"/>
</dbReference>
<evidence type="ECO:0000313" key="7">
    <source>
        <dbReference type="Proteomes" id="UP001060072"/>
    </source>
</evidence>
<protein>
    <submittedName>
        <fullName evidence="6">Endolysin</fullName>
    </submittedName>
</protein>
<dbReference type="Proteomes" id="UP001060072">
    <property type="component" value="Segment"/>
</dbReference>
<proteinExistence type="inferred from homology"/>
<dbReference type="Pfam" id="PF01510">
    <property type="entry name" value="Amidase_2"/>
    <property type="match status" value="1"/>
</dbReference>
<evidence type="ECO:0000256" key="3">
    <source>
        <dbReference type="ARBA" id="ARBA00022638"/>
    </source>
</evidence>
<evidence type="ECO:0000256" key="2">
    <source>
        <dbReference type="ARBA" id="ARBA00022529"/>
    </source>
</evidence>
<feature type="domain" description="N-acetylmuramoyl-L-alanine amidase" evidence="4">
    <location>
        <begin position="1"/>
        <end position="134"/>
    </location>
</feature>
<dbReference type="SMART" id="SM00701">
    <property type="entry name" value="PGRP"/>
    <property type="match status" value="1"/>
</dbReference>
<evidence type="ECO:0000256" key="1">
    <source>
        <dbReference type="ARBA" id="ARBA00007553"/>
    </source>
</evidence>
<dbReference type="Gene3D" id="3.40.80.10">
    <property type="entry name" value="Peptidoglycan recognition protein-like"/>
    <property type="match status" value="1"/>
</dbReference>
<dbReference type="InterPro" id="IPR015510">
    <property type="entry name" value="PGRP"/>
</dbReference>
<dbReference type="GO" id="GO:0009253">
    <property type="term" value="P:peptidoglycan catabolic process"/>
    <property type="evidence" value="ECO:0007669"/>
    <property type="project" value="InterPro"/>
</dbReference>
<organism evidence="6 7">
    <name type="scientific">Aeromonas phage JELG-KS1</name>
    <dbReference type="NCBI Taxonomy" id="2951233"/>
    <lineage>
        <taxon>Viruses</taxon>
        <taxon>Duplodnaviria</taxon>
        <taxon>Heunggongvirae</taxon>
        <taxon>Uroviricota</taxon>
        <taxon>Caudoviricetes</taxon>
        <taxon>Autographivirales</taxon>
        <taxon>Autotranscriptaviridae</taxon>
        <taxon>Studiervirinae</taxon>
        <taxon>Jelgvirus</taxon>
        <taxon>Jelgvirus JELGKS1</taxon>
    </lineage>
</organism>
<accession>A0A9E7NM18</accession>
<dbReference type="PANTHER" id="PTHR11022:SF41">
    <property type="entry name" value="PEPTIDOGLYCAN-RECOGNITION PROTEIN LC-RELATED"/>
    <property type="match status" value="1"/>
</dbReference>
<dbReference type="GO" id="GO:0008745">
    <property type="term" value="F:N-acetylmuramoyl-L-alanine amidase activity"/>
    <property type="evidence" value="ECO:0007669"/>
    <property type="project" value="InterPro"/>
</dbReference>
<keyword evidence="7" id="KW-1185">Reference proteome</keyword>
<feature type="domain" description="Peptidoglycan recognition protein family" evidence="5">
    <location>
        <begin position="1"/>
        <end position="127"/>
    </location>
</feature>
<evidence type="ECO:0000259" key="5">
    <source>
        <dbReference type="SMART" id="SM00701"/>
    </source>
</evidence>
<dbReference type="PANTHER" id="PTHR11022">
    <property type="entry name" value="PEPTIDOGLYCAN RECOGNITION PROTEIN"/>
    <property type="match status" value="1"/>
</dbReference>
<sequence length="149" mass="16937">MAKVQFKKRGFTDHIVIHCSATRPSQDVGLREIRMWHKQQGWLDVGYHYIIRRDGTIEAGRPHDVVGSHVRNYNNNSVGVCMIGGVDDKLKPENNFTPEQWKSLNQIVAKLEALYPAAKVVGHNDFDKGKACPSFKVSDWLRNRPDALV</sequence>
<dbReference type="EMBL" id="ON604651">
    <property type="protein sequence ID" value="UTQ78156.1"/>
    <property type="molecule type" value="Genomic_DNA"/>
</dbReference>